<dbReference type="Proteomes" id="UP000018949">
    <property type="component" value="Unassembled WGS sequence"/>
</dbReference>
<dbReference type="AlphaFoldDB" id="W4RVB5"/>
<keyword evidence="2" id="KW-1185">Reference proteome</keyword>
<proteinExistence type="predicted"/>
<protein>
    <submittedName>
        <fullName evidence="1">Uncharacterized protein</fullName>
    </submittedName>
</protein>
<gene>
    <name evidence="1" type="ORF">JCM21738_4585</name>
</gene>
<evidence type="ECO:0000313" key="2">
    <source>
        <dbReference type="Proteomes" id="UP000018949"/>
    </source>
</evidence>
<comment type="caution">
    <text evidence="1">The sequence shown here is derived from an EMBL/GenBank/DDBJ whole genome shotgun (WGS) entry which is preliminary data.</text>
</comment>
<reference evidence="1 2" key="1">
    <citation type="submission" date="2013-12" db="EMBL/GenBank/DDBJ databases">
        <title>NBRP : Genome information of microbial organism related human and environment.</title>
        <authorList>
            <person name="Hattori M."/>
            <person name="Oshima K."/>
            <person name="Inaba H."/>
            <person name="Suda W."/>
            <person name="Sakamoto M."/>
            <person name="Iino T."/>
            <person name="Kitahara M."/>
            <person name="Oshida Y."/>
            <person name="Iida T."/>
            <person name="Kudo T."/>
            <person name="Itoh T."/>
            <person name="Ahmed I."/>
            <person name="Ohkuma M."/>
        </authorList>
    </citation>
    <scope>NUCLEOTIDE SEQUENCE [LARGE SCALE GENOMIC DNA]</scope>
    <source>
        <strain evidence="1 2">JCM 21738</strain>
    </source>
</reference>
<name>W4RVB5_9BACI</name>
<dbReference type="EMBL" id="BAUW01000085">
    <property type="protein sequence ID" value="GAE47589.1"/>
    <property type="molecule type" value="Genomic_DNA"/>
</dbReference>
<sequence>MRKLENDLISKIEVVELKKEVISILHSIQFDNCYHVEDCILDLHKLLIILDDMEVPQRILLETNQTKLTKEALSYQLKEKHIL</sequence>
<accession>W4RVB5</accession>
<evidence type="ECO:0000313" key="1">
    <source>
        <dbReference type="EMBL" id="GAE47589.1"/>
    </source>
</evidence>
<dbReference type="RefSeq" id="WP_023626030.1">
    <property type="nucleotide sequence ID" value="NZ_BAUW01000085.1"/>
</dbReference>
<organism evidence="1 2">
    <name type="scientific">Mesobacillus boroniphilus JCM 21738</name>
    <dbReference type="NCBI Taxonomy" id="1294265"/>
    <lineage>
        <taxon>Bacteria</taxon>
        <taxon>Bacillati</taxon>
        <taxon>Bacillota</taxon>
        <taxon>Bacilli</taxon>
        <taxon>Bacillales</taxon>
        <taxon>Bacillaceae</taxon>
        <taxon>Mesobacillus</taxon>
    </lineage>
</organism>